<organism evidence="1 2">
    <name type="scientific">Dipodomys ordii</name>
    <name type="common">Ord's kangaroo rat</name>
    <dbReference type="NCBI Taxonomy" id="10020"/>
    <lineage>
        <taxon>Eukaryota</taxon>
        <taxon>Metazoa</taxon>
        <taxon>Chordata</taxon>
        <taxon>Craniata</taxon>
        <taxon>Vertebrata</taxon>
        <taxon>Euteleostomi</taxon>
        <taxon>Mammalia</taxon>
        <taxon>Eutheria</taxon>
        <taxon>Euarchontoglires</taxon>
        <taxon>Glires</taxon>
        <taxon>Rodentia</taxon>
        <taxon>Castorimorpha</taxon>
        <taxon>Heteromyidae</taxon>
        <taxon>Dipodomyinae</taxon>
        <taxon>Dipodomys</taxon>
    </lineage>
</organism>
<sequence length="70" mass="7990">MVEVKSVFPEVHPKQKQLSVENVIMMVPCKSRIVSLKSLTQEKLEKTQQAAENTIKKKEMAVKEQGQITH</sequence>
<dbReference type="Proteomes" id="UP000081671">
    <property type="component" value="Unplaced"/>
</dbReference>
<dbReference type="GO" id="GO:0034464">
    <property type="term" value="C:BBSome"/>
    <property type="evidence" value="ECO:0007669"/>
    <property type="project" value="InterPro"/>
</dbReference>
<dbReference type="RefSeq" id="XP_012888500.1">
    <property type="nucleotide sequence ID" value="XM_013033046.1"/>
</dbReference>
<accession>A0A1S3GIG2</accession>
<protein>
    <submittedName>
        <fullName evidence="2">BBSome-interacting protein 1-like</fullName>
    </submittedName>
</protein>
<reference evidence="2" key="1">
    <citation type="submission" date="2025-08" db="UniProtKB">
        <authorList>
            <consortium name="RefSeq"/>
        </authorList>
    </citation>
    <scope>IDENTIFICATION</scope>
    <source>
        <tissue evidence="2">Kidney</tissue>
    </source>
</reference>
<dbReference type="AlphaFoldDB" id="A0A1S3GIG2"/>
<evidence type="ECO:0000313" key="1">
    <source>
        <dbReference type="Proteomes" id="UP000081671"/>
    </source>
</evidence>
<dbReference type="GeneID" id="105998361"/>
<dbReference type="KEGG" id="dord:105998361"/>
<name>A0A1S3GIG2_DIPOR</name>
<gene>
    <name evidence="2" type="primary">LOC105998361</name>
</gene>
<dbReference type="Pfam" id="PF14777">
    <property type="entry name" value="BBIP10"/>
    <property type="match status" value="1"/>
</dbReference>
<dbReference type="OrthoDB" id="2154978at2759"/>
<dbReference type="InterPro" id="IPR028233">
    <property type="entry name" value="BBIP10"/>
</dbReference>
<dbReference type="GO" id="GO:0060271">
    <property type="term" value="P:cilium assembly"/>
    <property type="evidence" value="ECO:0007669"/>
    <property type="project" value="InterPro"/>
</dbReference>
<keyword evidence="1" id="KW-1185">Reference proteome</keyword>
<evidence type="ECO:0000313" key="2">
    <source>
        <dbReference type="RefSeq" id="XP_012888500.1"/>
    </source>
</evidence>
<proteinExistence type="predicted"/>
<dbReference type="InParanoid" id="A0A1S3GIG2"/>